<evidence type="ECO:0000259" key="1">
    <source>
        <dbReference type="Pfam" id="PF04149"/>
    </source>
</evidence>
<reference evidence="2" key="1">
    <citation type="submission" date="2016-04" db="EMBL/GenBank/DDBJ databases">
        <authorList>
            <person name="Evans L.H."/>
            <person name="Alamgir A."/>
            <person name="Owens N."/>
            <person name="Weber N.D."/>
            <person name="Virtaneva K."/>
            <person name="Barbian K."/>
            <person name="Babar A."/>
            <person name="Rosenke K."/>
        </authorList>
    </citation>
    <scope>NUCLEOTIDE SEQUENCE</scope>
    <source>
        <strain evidence="2">Nono1</strain>
    </source>
</reference>
<sequence length="61" mass="6888">MQDGRPAWRKSTFCNNVNCVEVRLENSGTVAVRDNKNPHGPLLRFAPEEWTDFIDGIKSAV</sequence>
<dbReference type="EMBL" id="LT559118">
    <property type="protein sequence ID" value="SBO92828.1"/>
    <property type="molecule type" value="Genomic_DNA"/>
</dbReference>
<dbReference type="InterPro" id="IPR007278">
    <property type="entry name" value="DUF397"/>
</dbReference>
<protein>
    <recommendedName>
        <fullName evidence="1">DUF397 domain-containing protein</fullName>
    </recommendedName>
</protein>
<evidence type="ECO:0000313" key="2">
    <source>
        <dbReference type="EMBL" id="SBO92828.1"/>
    </source>
</evidence>
<accession>A0A1M4E1Y6</accession>
<name>A0A1M4E1Y6_9ACTN</name>
<dbReference type="RefSeq" id="WP_225272071.1">
    <property type="nucleotide sequence ID" value="NZ_CP084058.1"/>
</dbReference>
<proteinExistence type="predicted"/>
<organism evidence="2">
    <name type="scientific">Nonomuraea gerenzanensis</name>
    <dbReference type="NCBI Taxonomy" id="93944"/>
    <lineage>
        <taxon>Bacteria</taxon>
        <taxon>Bacillati</taxon>
        <taxon>Actinomycetota</taxon>
        <taxon>Actinomycetes</taxon>
        <taxon>Streptosporangiales</taxon>
        <taxon>Streptosporangiaceae</taxon>
        <taxon>Nonomuraea</taxon>
    </lineage>
</organism>
<dbReference type="AlphaFoldDB" id="A0A1M4E1Y6"/>
<gene>
    <name evidence="2" type="ORF">BN4615_P2342</name>
</gene>
<dbReference type="Pfam" id="PF04149">
    <property type="entry name" value="DUF397"/>
    <property type="match status" value="1"/>
</dbReference>
<feature type="domain" description="DUF397" evidence="1">
    <location>
        <begin position="7"/>
        <end position="58"/>
    </location>
</feature>